<accession>A0ABM3HEC6</accession>
<evidence type="ECO:0000313" key="3">
    <source>
        <dbReference type="RefSeq" id="XP_048134957.1"/>
    </source>
</evidence>
<evidence type="ECO:0000313" key="1">
    <source>
        <dbReference type="Proteomes" id="UP000827889"/>
    </source>
</evidence>
<keyword evidence="1" id="KW-1185">Reference proteome</keyword>
<proteinExistence type="predicted"/>
<dbReference type="PANTHER" id="PTHR36388">
    <property type="entry name" value="OS02G0469000 PROTEIN"/>
    <property type="match status" value="1"/>
</dbReference>
<dbReference type="RefSeq" id="XP_048134957.1">
    <property type="nucleotide sequence ID" value="XM_048279000.1"/>
</dbReference>
<organism evidence="1 2">
    <name type="scientific">Rhodamnia argentea</name>
    <dbReference type="NCBI Taxonomy" id="178133"/>
    <lineage>
        <taxon>Eukaryota</taxon>
        <taxon>Viridiplantae</taxon>
        <taxon>Streptophyta</taxon>
        <taxon>Embryophyta</taxon>
        <taxon>Tracheophyta</taxon>
        <taxon>Spermatophyta</taxon>
        <taxon>Magnoliopsida</taxon>
        <taxon>eudicotyledons</taxon>
        <taxon>Gunneridae</taxon>
        <taxon>Pentapetalae</taxon>
        <taxon>rosids</taxon>
        <taxon>malvids</taxon>
        <taxon>Myrtales</taxon>
        <taxon>Myrtaceae</taxon>
        <taxon>Myrtoideae</taxon>
        <taxon>Myrteae</taxon>
        <taxon>Australasian group</taxon>
        <taxon>Rhodamnia</taxon>
    </lineage>
</organism>
<reference evidence="2 3" key="1">
    <citation type="submission" date="2025-05" db="UniProtKB">
        <authorList>
            <consortium name="RefSeq"/>
        </authorList>
    </citation>
    <scope>IDENTIFICATION</scope>
    <source>
        <tissue evidence="2 3">Leaf</tissue>
    </source>
</reference>
<evidence type="ECO:0000313" key="2">
    <source>
        <dbReference type="RefSeq" id="XP_048134956.1"/>
    </source>
</evidence>
<gene>
    <name evidence="2 3" type="primary">LOC115741981</name>
</gene>
<dbReference type="RefSeq" id="XP_048134956.1">
    <property type="nucleotide sequence ID" value="XM_048278999.1"/>
</dbReference>
<protein>
    <submittedName>
        <fullName evidence="2 3">Uncharacterized protein LOC115741981 isoform X1</fullName>
    </submittedName>
</protein>
<dbReference type="PANTHER" id="PTHR36388:SF1">
    <property type="entry name" value="OS02G0469000 PROTEIN"/>
    <property type="match status" value="1"/>
</dbReference>
<dbReference type="Proteomes" id="UP000827889">
    <property type="component" value="Chromosome 5"/>
</dbReference>
<name>A0ABM3HEC6_9MYRT</name>
<sequence>MSSLVMAILDIVMAVEDDDVERSISSAFHASMDSKQSNDPLSAEDMAWIDSCLIKDPEILESSWDSLKDALLGVLDSQPDFINYSSMESDDSLIEDDNQILTPSNISVYKRTESPGRTVEDLISMDKEETDDESTPFGDSPSLHCSLRNAFQPNFQEFPEERTTDDSGLNVEAHETELSSAEIFKVWDLDVPDEEDDFAKELNKAISGSSIQPSPSQLESSIAQKDSKDDILENLVAGIADLSLEQDSPL</sequence>
<dbReference type="GeneID" id="115741981"/>